<keyword evidence="1" id="KW-0812">Transmembrane</keyword>
<dbReference type="STRING" id="1265820.PCORN_14384"/>
<sequence>MGQYIPITMVAVVVVAIVILTVIIRKSVKKKLMPKALGSFRELFITSSNSKQIPRFSFNFNLNMLKL</sequence>
<evidence type="ECO:0000313" key="3">
    <source>
        <dbReference type="Proteomes" id="UP000019254"/>
    </source>
</evidence>
<keyword evidence="3" id="KW-1185">Reference proteome</keyword>
<dbReference type="Proteomes" id="UP000019254">
    <property type="component" value="Unassembled WGS sequence"/>
</dbReference>
<name>W7C255_9LIST</name>
<feature type="transmembrane region" description="Helical" evidence="1">
    <location>
        <begin position="6"/>
        <end position="24"/>
    </location>
</feature>
<proteinExistence type="predicted"/>
<protein>
    <submittedName>
        <fullName evidence="2">Uncharacterized protein</fullName>
    </submittedName>
</protein>
<dbReference type="RefSeq" id="WP_036081092.1">
    <property type="nucleotide sequence ID" value="NZ_AODE01000029.1"/>
</dbReference>
<evidence type="ECO:0000313" key="2">
    <source>
        <dbReference type="EMBL" id="EUJ26708.1"/>
    </source>
</evidence>
<reference evidence="2 3" key="1">
    <citation type="journal article" date="2014" name="Int. J. Syst. Evol. Microbiol.">
        <title>Listeria floridensis sp. nov., Listeria aquatica sp. nov., Listeria cornellensis sp. nov., Listeria riparia sp. nov. and Listeria grandensis sp. nov., from agricultural and natural environments.</title>
        <authorList>
            <person name="den Bakker H.C."/>
            <person name="Warchocki S."/>
            <person name="Wright E.M."/>
            <person name="Allred A.F."/>
            <person name="Ahlstrom C."/>
            <person name="Manuel C.S."/>
            <person name="Stasiewicz M.J."/>
            <person name="Burrell A."/>
            <person name="Roof S."/>
            <person name="Strawn L."/>
            <person name="Fortes E.D."/>
            <person name="Nightingale K.K."/>
            <person name="Kephart D."/>
            <person name="Wiedmann M."/>
        </authorList>
    </citation>
    <scope>NUCLEOTIDE SEQUENCE [LARGE SCALE GENOMIC DNA]</scope>
    <source>
        <strain evidence="3">FSL F6-969</strain>
    </source>
</reference>
<keyword evidence="1" id="KW-0472">Membrane</keyword>
<keyword evidence="1" id="KW-1133">Transmembrane helix</keyword>
<gene>
    <name evidence="2" type="ORF">PCORN_14384</name>
</gene>
<dbReference type="EMBL" id="AODE01000029">
    <property type="protein sequence ID" value="EUJ26708.1"/>
    <property type="molecule type" value="Genomic_DNA"/>
</dbReference>
<evidence type="ECO:0000256" key="1">
    <source>
        <dbReference type="SAM" id="Phobius"/>
    </source>
</evidence>
<organism evidence="2 3">
    <name type="scientific">Listeria cornellensis FSL F6-0969</name>
    <dbReference type="NCBI Taxonomy" id="1265820"/>
    <lineage>
        <taxon>Bacteria</taxon>
        <taxon>Bacillati</taxon>
        <taxon>Bacillota</taxon>
        <taxon>Bacilli</taxon>
        <taxon>Bacillales</taxon>
        <taxon>Listeriaceae</taxon>
        <taxon>Listeria</taxon>
    </lineage>
</organism>
<dbReference type="AlphaFoldDB" id="W7C255"/>
<accession>W7C255</accession>
<comment type="caution">
    <text evidence="2">The sequence shown here is derived from an EMBL/GenBank/DDBJ whole genome shotgun (WGS) entry which is preliminary data.</text>
</comment>